<dbReference type="AlphaFoldDB" id="A0A7J9BT35"/>
<evidence type="ECO:0000313" key="2">
    <source>
        <dbReference type="Proteomes" id="UP000593579"/>
    </source>
</evidence>
<comment type="caution">
    <text evidence="1">The sequence shown here is derived from an EMBL/GenBank/DDBJ whole genome shotgun (WGS) entry which is preliminary data.</text>
</comment>
<dbReference type="Proteomes" id="UP000593579">
    <property type="component" value="Unassembled WGS sequence"/>
</dbReference>
<dbReference type="EMBL" id="JABEZY010000006">
    <property type="protein sequence ID" value="MBA0739346.1"/>
    <property type="molecule type" value="Genomic_DNA"/>
</dbReference>
<evidence type="ECO:0000313" key="1">
    <source>
        <dbReference type="EMBL" id="MBA0739346.1"/>
    </source>
</evidence>
<proteinExistence type="predicted"/>
<organism evidence="1 2">
    <name type="scientific">Gossypium gossypioides</name>
    <name type="common">Mexican cotton</name>
    <name type="synonym">Selera gossypioides</name>
    <dbReference type="NCBI Taxonomy" id="34282"/>
    <lineage>
        <taxon>Eukaryota</taxon>
        <taxon>Viridiplantae</taxon>
        <taxon>Streptophyta</taxon>
        <taxon>Embryophyta</taxon>
        <taxon>Tracheophyta</taxon>
        <taxon>Spermatophyta</taxon>
        <taxon>Magnoliopsida</taxon>
        <taxon>eudicotyledons</taxon>
        <taxon>Gunneridae</taxon>
        <taxon>Pentapetalae</taxon>
        <taxon>rosids</taxon>
        <taxon>malvids</taxon>
        <taxon>Malvales</taxon>
        <taxon>Malvaceae</taxon>
        <taxon>Malvoideae</taxon>
        <taxon>Gossypium</taxon>
    </lineage>
</organism>
<accession>A0A7J9BT35</accession>
<sequence length="38" mass="4186">MLQNVASGQVYHATLLEASPKLTDLMRSLSRLEIDLGN</sequence>
<protein>
    <submittedName>
        <fullName evidence="1">Uncharacterized protein</fullName>
    </submittedName>
</protein>
<name>A0A7J9BT35_GOSGO</name>
<keyword evidence="2" id="KW-1185">Reference proteome</keyword>
<gene>
    <name evidence="1" type="ORF">Gogos_012627</name>
</gene>
<reference evidence="1 2" key="1">
    <citation type="journal article" date="2019" name="Genome Biol. Evol.">
        <title>Insights into the evolution of the New World diploid cottons (Gossypium, subgenus Houzingenia) based on genome sequencing.</title>
        <authorList>
            <person name="Grover C.E."/>
            <person name="Arick M.A. 2nd"/>
            <person name="Thrash A."/>
            <person name="Conover J.L."/>
            <person name="Sanders W.S."/>
            <person name="Peterson D.G."/>
            <person name="Frelichowski J.E."/>
            <person name="Scheffler J.A."/>
            <person name="Scheffler B.E."/>
            <person name="Wendel J.F."/>
        </authorList>
    </citation>
    <scope>NUCLEOTIDE SEQUENCE [LARGE SCALE GENOMIC DNA]</scope>
    <source>
        <strain evidence="1">5</strain>
        <tissue evidence="1">Leaf</tissue>
    </source>
</reference>